<evidence type="ECO:0000256" key="1">
    <source>
        <dbReference type="SAM" id="MobiDB-lite"/>
    </source>
</evidence>
<accession>A0A2J7RAV5</accession>
<dbReference type="Pfam" id="PF17740">
    <property type="entry name" value="DUF5577"/>
    <property type="match status" value="1"/>
</dbReference>
<dbReference type="AlphaFoldDB" id="A0A2J7RAV5"/>
<dbReference type="PANTHER" id="PTHR21359">
    <property type="entry name" value="DUF5577 DOMAIN-CONTAINING PROTEIN"/>
    <property type="match status" value="1"/>
</dbReference>
<dbReference type="InterPro" id="IPR013761">
    <property type="entry name" value="SAM/pointed_sf"/>
</dbReference>
<gene>
    <name evidence="3" type="ORF">B7P43_G02369</name>
</gene>
<dbReference type="PANTHER" id="PTHR21359:SF1">
    <property type="entry name" value="DUF5577 DOMAIN-CONTAINING PROTEIN"/>
    <property type="match status" value="1"/>
</dbReference>
<dbReference type="SUPFAM" id="SSF47769">
    <property type="entry name" value="SAM/Pointed domain"/>
    <property type="match status" value="1"/>
</dbReference>
<proteinExistence type="predicted"/>
<dbReference type="Pfam" id="PF18017">
    <property type="entry name" value="SAM_4"/>
    <property type="match status" value="1"/>
</dbReference>
<sequence>MAAVTNTWIKFFTDAGIPAGIAASYALTFSNNRIRMDMLLDLNKEYLKDMGITLMGDVIGILRHAKHVHEQNVRDKILGTSANAPLPQKSTPASRMLDHYMRKTDTNSSDGGGSGSGGGDGDVDDTAVSLEKQKTSIPSTSLFKAKKQTLKTKSEQEVQAPPLKKVRRVLPEHEGRYKITMPSGSTPRTQKILAKQGLLTQKKKTVFDRLGDGSVTSTTESEGPSITITGLGLNIVKPASSMPEKQSSVFLRLGEKSQVSSTSNQDILEGKTYLEDIPVSRESVLPYAGVFKQERRKKTVKKVHIQKIEVPTMQADIESARQHITEDGRLISKIVQVQERLGASLSEGKSLLHTLESPNNGKVVKKIIRTNKTTAGILANPTNAKKLSVKARLGSSDSEASSSTTEPAIRRKKIVFVKKTGEKVTTPINRAQDLRLNTTATKSVTFGGVTKKTFMPREVITSSTNCNTITFSNNVTSTCGIHKGPGSITTKTGVFSRLGS</sequence>
<dbReference type="OrthoDB" id="10067653at2759"/>
<keyword evidence="4" id="KW-1185">Reference proteome</keyword>
<evidence type="ECO:0000259" key="2">
    <source>
        <dbReference type="Pfam" id="PF17740"/>
    </source>
</evidence>
<feature type="domain" description="DUF5577" evidence="2">
    <location>
        <begin position="145"/>
        <end position="232"/>
    </location>
</feature>
<dbReference type="InterPro" id="IPR040772">
    <property type="entry name" value="C19orf47_SAM"/>
</dbReference>
<dbReference type="InterPro" id="IPR041477">
    <property type="entry name" value="DUF5577"/>
</dbReference>
<dbReference type="Gene3D" id="1.10.150.50">
    <property type="entry name" value="Transcription Factor, Ets-1"/>
    <property type="match status" value="1"/>
</dbReference>
<dbReference type="Proteomes" id="UP000235965">
    <property type="component" value="Unassembled WGS sequence"/>
</dbReference>
<protein>
    <recommendedName>
        <fullName evidence="2">DUF5577 domain-containing protein</fullName>
    </recommendedName>
</protein>
<dbReference type="InParanoid" id="A0A2J7RAV5"/>
<dbReference type="GO" id="GO:0005634">
    <property type="term" value="C:nucleus"/>
    <property type="evidence" value="ECO:0007669"/>
    <property type="project" value="TreeGrafter"/>
</dbReference>
<comment type="caution">
    <text evidence="3">The sequence shown here is derived from an EMBL/GenBank/DDBJ whole genome shotgun (WGS) entry which is preliminary data.</text>
</comment>
<evidence type="ECO:0000313" key="4">
    <source>
        <dbReference type="Proteomes" id="UP000235965"/>
    </source>
</evidence>
<evidence type="ECO:0000313" key="3">
    <source>
        <dbReference type="EMBL" id="PNF37970.1"/>
    </source>
</evidence>
<organism evidence="3 4">
    <name type="scientific">Cryptotermes secundus</name>
    <dbReference type="NCBI Taxonomy" id="105785"/>
    <lineage>
        <taxon>Eukaryota</taxon>
        <taxon>Metazoa</taxon>
        <taxon>Ecdysozoa</taxon>
        <taxon>Arthropoda</taxon>
        <taxon>Hexapoda</taxon>
        <taxon>Insecta</taxon>
        <taxon>Pterygota</taxon>
        <taxon>Neoptera</taxon>
        <taxon>Polyneoptera</taxon>
        <taxon>Dictyoptera</taxon>
        <taxon>Blattodea</taxon>
        <taxon>Blattoidea</taxon>
        <taxon>Termitoidae</taxon>
        <taxon>Kalotermitidae</taxon>
        <taxon>Cryptotermitinae</taxon>
        <taxon>Cryptotermes</taxon>
    </lineage>
</organism>
<name>A0A2J7RAV5_9NEOP</name>
<feature type="compositionally biased region" description="Gly residues" evidence="1">
    <location>
        <begin position="110"/>
        <end position="120"/>
    </location>
</feature>
<feature type="region of interest" description="Disordered" evidence="1">
    <location>
        <begin position="103"/>
        <end position="126"/>
    </location>
</feature>
<dbReference type="CDD" id="cd09531">
    <property type="entry name" value="SAM_CS047"/>
    <property type="match status" value="1"/>
</dbReference>
<dbReference type="InterPro" id="IPR039161">
    <property type="entry name" value="C19orf47-like"/>
</dbReference>
<dbReference type="EMBL" id="NEVH01006564">
    <property type="protein sequence ID" value="PNF37970.1"/>
    <property type="molecule type" value="Genomic_DNA"/>
</dbReference>
<reference evidence="3 4" key="1">
    <citation type="submission" date="2017-12" db="EMBL/GenBank/DDBJ databases">
        <title>Hemimetabolous genomes reveal molecular basis of termite eusociality.</title>
        <authorList>
            <person name="Harrison M.C."/>
            <person name="Jongepier E."/>
            <person name="Robertson H.M."/>
            <person name="Arning N."/>
            <person name="Bitard-Feildel T."/>
            <person name="Chao H."/>
            <person name="Childers C.P."/>
            <person name="Dinh H."/>
            <person name="Doddapaneni H."/>
            <person name="Dugan S."/>
            <person name="Gowin J."/>
            <person name="Greiner C."/>
            <person name="Han Y."/>
            <person name="Hu H."/>
            <person name="Hughes D.S.T."/>
            <person name="Huylmans A.-K."/>
            <person name="Kemena C."/>
            <person name="Kremer L.P.M."/>
            <person name="Lee S.L."/>
            <person name="Lopez-Ezquerra A."/>
            <person name="Mallet L."/>
            <person name="Monroy-Kuhn J.M."/>
            <person name="Moser A."/>
            <person name="Murali S.C."/>
            <person name="Muzny D.M."/>
            <person name="Otani S."/>
            <person name="Piulachs M.-D."/>
            <person name="Poelchau M."/>
            <person name="Qu J."/>
            <person name="Schaub F."/>
            <person name="Wada-Katsumata A."/>
            <person name="Worley K.C."/>
            <person name="Xie Q."/>
            <person name="Ylla G."/>
            <person name="Poulsen M."/>
            <person name="Gibbs R.A."/>
            <person name="Schal C."/>
            <person name="Richards S."/>
            <person name="Belles X."/>
            <person name="Korb J."/>
            <person name="Bornberg-Bauer E."/>
        </authorList>
    </citation>
    <scope>NUCLEOTIDE SEQUENCE [LARGE SCALE GENOMIC DNA]</scope>
    <source>
        <tissue evidence="3">Whole body</tissue>
    </source>
</reference>